<organism evidence="13 14">
    <name type="scientific">Faecalicatena contorta</name>
    <dbReference type="NCBI Taxonomy" id="39482"/>
    <lineage>
        <taxon>Bacteria</taxon>
        <taxon>Bacillati</taxon>
        <taxon>Bacillota</taxon>
        <taxon>Clostridia</taxon>
        <taxon>Lachnospirales</taxon>
        <taxon>Lachnospiraceae</taxon>
        <taxon>Faecalicatena</taxon>
    </lineage>
</organism>
<evidence type="ECO:0000313" key="14">
    <source>
        <dbReference type="Proteomes" id="UP000254051"/>
    </source>
</evidence>
<evidence type="ECO:0000256" key="6">
    <source>
        <dbReference type="ARBA" id="ARBA00023015"/>
    </source>
</evidence>
<dbReference type="SUPFAM" id="SSF52172">
    <property type="entry name" value="CheY-like"/>
    <property type="match status" value="1"/>
</dbReference>
<keyword evidence="4 10" id="KW-0597">Phosphoprotein</keyword>
<dbReference type="PROSITE" id="PS00041">
    <property type="entry name" value="HTH_ARAC_FAMILY_1"/>
    <property type="match status" value="1"/>
</dbReference>
<evidence type="ECO:0000313" key="13">
    <source>
        <dbReference type="EMBL" id="SUQ15305.1"/>
    </source>
</evidence>
<dbReference type="GO" id="GO:0005737">
    <property type="term" value="C:cytoplasm"/>
    <property type="evidence" value="ECO:0007669"/>
    <property type="project" value="UniProtKB-SubCell"/>
</dbReference>
<comment type="subcellular location">
    <subcellularLocation>
        <location evidence="1">Cytoplasm</location>
    </subcellularLocation>
</comment>
<dbReference type="InterPro" id="IPR018062">
    <property type="entry name" value="HTH_AraC-typ_CS"/>
</dbReference>
<dbReference type="InterPro" id="IPR018060">
    <property type="entry name" value="HTH_AraC"/>
</dbReference>
<sequence>MIKVIIADDEEKVCQLICKLINWEELDMNVSAIVHDGVEALEAIQKIKPDIVISDIRMPGYNGLELIKRAQEISDDIAFVIISGYQQFDYAKQAIQYGVKDYLLKPIKKKELCDVLKNIKKEYLSKCNRLTQEERNRITIQSNREKVRTTFFMEVLYKKGRTKDELTLEKINKEYYFNFKEGSFQAIVIKIDGLDESTKKSSTYIQDKFAQGIDRHIREICFECEKFFDDNYCTLILNYEPLQYKEIRRGLQNLLNDILLQKEIFENFQITFGLGVKKEKLEEIYLSLKTAIWATEQRILIGINRMIEGREISLNVMAESQVFYEFNKKLSAALENLNETQIKAAFEYLKTVLVGKEDATGHEIMQMCKEALNLYLFTMQKNNIKISDADSFFEECCKNIDNIGNVNEIFSFLVRKILGSMRRAVQDKKMLDNKPIRDAKYYIEENYNRSLTLEIVSNFVGFNSAYFSSLFKKETGVTFLEYLTDLRMSHARELLRETNMNVSSVCEAVGYSDVKYFTKNFKKVTGLKPNEYRKIYS</sequence>
<dbReference type="InterPro" id="IPR009057">
    <property type="entry name" value="Homeodomain-like_sf"/>
</dbReference>
<dbReference type="PROSITE" id="PS01124">
    <property type="entry name" value="HTH_ARAC_FAMILY_2"/>
    <property type="match status" value="1"/>
</dbReference>
<evidence type="ECO:0000256" key="1">
    <source>
        <dbReference type="ARBA" id="ARBA00004496"/>
    </source>
</evidence>
<keyword evidence="5" id="KW-0902">Two-component regulatory system</keyword>
<keyword evidence="8" id="KW-0804">Transcription</keyword>
<dbReference type="InterPro" id="IPR020449">
    <property type="entry name" value="Tscrpt_reg_AraC-type_HTH"/>
</dbReference>
<feature type="modified residue" description="4-aspartylphosphate" evidence="10">
    <location>
        <position position="55"/>
    </location>
</feature>
<dbReference type="Pfam" id="PF12833">
    <property type="entry name" value="HTH_18"/>
    <property type="match status" value="1"/>
</dbReference>
<dbReference type="Gene3D" id="3.40.50.2300">
    <property type="match status" value="1"/>
</dbReference>
<dbReference type="Proteomes" id="UP000254051">
    <property type="component" value="Unassembled WGS sequence"/>
</dbReference>
<dbReference type="RefSeq" id="WP_242992441.1">
    <property type="nucleotide sequence ID" value="NZ_QGDS01000011.1"/>
</dbReference>
<evidence type="ECO:0000256" key="2">
    <source>
        <dbReference type="ARBA" id="ARBA00018672"/>
    </source>
</evidence>
<evidence type="ECO:0000256" key="5">
    <source>
        <dbReference type="ARBA" id="ARBA00023012"/>
    </source>
</evidence>
<evidence type="ECO:0000259" key="11">
    <source>
        <dbReference type="PROSITE" id="PS01124"/>
    </source>
</evidence>
<evidence type="ECO:0000256" key="8">
    <source>
        <dbReference type="ARBA" id="ARBA00023163"/>
    </source>
</evidence>
<dbReference type="GO" id="GO:0003700">
    <property type="term" value="F:DNA-binding transcription factor activity"/>
    <property type="evidence" value="ECO:0007669"/>
    <property type="project" value="InterPro"/>
</dbReference>
<dbReference type="PANTHER" id="PTHR42713:SF3">
    <property type="entry name" value="TRANSCRIPTIONAL REGULATORY PROTEIN HPTR"/>
    <property type="match status" value="1"/>
</dbReference>
<dbReference type="AlphaFoldDB" id="A0A315ZTD6"/>
<dbReference type="EMBL" id="UHJJ01000011">
    <property type="protein sequence ID" value="SUQ15305.1"/>
    <property type="molecule type" value="Genomic_DNA"/>
</dbReference>
<dbReference type="SUPFAM" id="SSF46689">
    <property type="entry name" value="Homeodomain-like"/>
    <property type="match status" value="2"/>
</dbReference>
<gene>
    <name evidence="13" type="ORF">SAMN05216529_11190</name>
</gene>
<keyword evidence="3" id="KW-0963">Cytoplasm</keyword>
<feature type="domain" description="Response regulatory" evidence="12">
    <location>
        <begin position="3"/>
        <end position="120"/>
    </location>
</feature>
<dbReference type="GO" id="GO:0000160">
    <property type="term" value="P:phosphorelay signal transduction system"/>
    <property type="evidence" value="ECO:0007669"/>
    <property type="project" value="UniProtKB-KW"/>
</dbReference>
<name>A0A315ZTD6_9FIRM</name>
<dbReference type="InterPro" id="IPR051552">
    <property type="entry name" value="HptR"/>
</dbReference>
<dbReference type="Gene3D" id="1.10.10.60">
    <property type="entry name" value="Homeodomain-like"/>
    <property type="match status" value="2"/>
</dbReference>
<dbReference type="InterPro" id="IPR001789">
    <property type="entry name" value="Sig_transdc_resp-reg_receiver"/>
</dbReference>
<dbReference type="GO" id="GO:0043565">
    <property type="term" value="F:sequence-specific DNA binding"/>
    <property type="evidence" value="ECO:0007669"/>
    <property type="project" value="InterPro"/>
</dbReference>
<dbReference type="SMART" id="SM00342">
    <property type="entry name" value="HTH_ARAC"/>
    <property type="match status" value="1"/>
</dbReference>
<dbReference type="Pfam" id="PF00072">
    <property type="entry name" value="Response_reg"/>
    <property type="match status" value="1"/>
</dbReference>
<accession>A0A315ZTD6</accession>
<evidence type="ECO:0000256" key="4">
    <source>
        <dbReference type="ARBA" id="ARBA00022553"/>
    </source>
</evidence>
<protein>
    <recommendedName>
        <fullName evidence="2">Stage 0 sporulation protein A homolog</fullName>
    </recommendedName>
</protein>
<reference evidence="14" key="1">
    <citation type="submission" date="2017-07" db="EMBL/GenBank/DDBJ databases">
        <authorList>
            <person name="Varghese N."/>
            <person name="Submissions S."/>
        </authorList>
    </citation>
    <scope>NUCLEOTIDE SEQUENCE [LARGE SCALE GENOMIC DNA]</scope>
    <source>
        <strain evidence="14">NLAE-zl-C134</strain>
    </source>
</reference>
<dbReference type="PRINTS" id="PR00032">
    <property type="entry name" value="HTHARAC"/>
</dbReference>
<dbReference type="PANTHER" id="PTHR42713">
    <property type="entry name" value="HISTIDINE KINASE-RELATED"/>
    <property type="match status" value="1"/>
</dbReference>
<evidence type="ECO:0000259" key="12">
    <source>
        <dbReference type="PROSITE" id="PS50110"/>
    </source>
</evidence>
<keyword evidence="6" id="KW-0805">Transcription regulation</keyword>
<proteinExistence type="predicted"/>
<evidence type="ECO:0000256" key="10">
    <source>
        <dbReference type="PROSITE-ProRule" id="PRU00169"/>
    </source>
</evidence>
<feature type="domain" description="HTH araC/xylS-type" evidence="11">
    <location>
        <begin position="437"/>
        <end position="535"/>
    </location>
</feature>
<keyword evidence="14" id="KW-1185">Reference proteome</keyword>
<dbReference type="InterPro" id="IPR011006">
    <property type="entry name" value="CheY-like_superfamily"/>
</dbReference>
<evidence type="ECO:0000256" key="3">
    <source>
        <dbReference type="ARBA" id="ARBA00022490"/>
    </source>
</evidence>
<dbReference type="CDD" id="cd17536">
    <property type="entry name" value="REC_YesN-like"/>
    <property type="match status" value="1"/>
</dbReference>
<comment type="function">
    <text evidence="9">May play the central regulatory role in sporulation. It may be an element of the effector pathway responsible for the activation of sporulation genes in response to nutritional stress. Spo0A may act in concert with spo0H (a sigma factor) to control the expression of some genes that are critical to the sporulation process.</text>
</comment>
<evidence type="ECO:0000256" key="7">
    <source>
        <dbReference type="ARBA" id="ARBA00023125"/>
    </source>
</evidence>
<dbReference type="PROSITE" id="PS50110">
    <property type="entry name" value="RESPONSE_REGULATORY"/>
    <property type="match status" value="1"/>
</dbReference>
<dbReference type="SMART" id="SM00448">
    <property type="entry name" value="REC"/>
    <property type="match status" value="1"/>
</dbReference>
<evidence type="ECO:0000256" key="9">
    <source>
        <dbReference type="ARBA" id="ARBA00024867"/>
    </source>
</evidence>
<keyword evidence="7" id="KW-0238">DNA-binding</keyword>